<feature type="domain" description="Major facilitator superfamily (MFS) profile" evidence="6">
    <location>
        <begin position="1"/>
        <end position="231"/>
    </location>
</feature>
<evidence type="ECO:0000256" key="2">
    <source>
        <dbReference type="ARBA" id="ARBA00022692"/>
    </source>
</evidence>
<feature type="transmembrane region" description="Helical" evidence="5">
    <location>
        <begin position="135"/>
        <end position="156"/>
    </location>
</feature>
<gene>
    <name evidence="8" type="primary">LOC103522880</name>
</gene>
<dbReference type="Gene3D" id="1.20.1250.20">
    <property type="entry name" value="MFS general substrate transporter like domains"/>
    <property type="match status" value="1"/>
</dbReference>
<proteinExistence type="predicted"/>
<keyword evidence="3 5" id="KW-1133">Transmembrane helix</keyword>
<dbReference type="InterPro" id="IPR036259">
    <property type="entry name" value="MFS_trans_sf"/>
</dbReference>
<feature type="transmembrane region" description="Helical" evidence="5">
    <location>
        <begin position="26"/>
        <end position="45"/>
    </location>
</feature>
<dbReference type="InterPro" id="IPR005828">
    <property type="entry name" value="MFS_sugar_transport-like"/>
</dbReference>
<dbReference type="SUPFAM" id="SSF103473">
    <property type="entry name" value="MFS general substrate transporter"/>
    <property type="match status" value="1"/>
</dbReference>
<feature type="transmembrane region" description="Helical" evidence="5">
    <location>
        <begin position="78"/>
        <end position="100"/>
    </location>
</feature>
<reference evidence="8" key="1">
    <citation type="submission" date="2025-08" db="UniProtKB">
        <authorList>
            <consortium name="RefSeq"/>
        </authorList>
    </citation>
    <scope>IDENTIFICATION</scope>
</reference>
<keyword evidence="7" id="KW-1185">Reference proteome</keyword>
<feature type="transmembrane region" description="Helical" evidence="5">
    <location>
        <begin position="209"/>
        <end position="227"/>
    </location>
</feature>
<feature type="transmembrane region" description="Helical" evidence="5">
    <location>
        <begin position="112"/>
        <end position="129"/>
    </location>
</feature>
<name>A0A1S4EQZ9_DIACI</name>
<dbReference type="AlphaFoldDB" id="A0A1S4EQZ9"/>
<dbReference type="InterPro" id="IPR020846">
    <property type="entry name" value="MFS_dom"/>
</dbReference>
<dbReference type="RefSeq" id="XP_017304596.1">
    <property type="nucleotide sequence ID" value="XM_017449107.1"/>
</dbReference>
<dbReference type="PANTHER" id="PTHR48021">
    <property type="match status" value="1"/>
</dbReference>
<organism evidence="7 8">
    <name type="scientific">Diaphorina citri</name>
    <name type="common">Asian citrus psyllid</name>
    <dbReference type="NCBI Taxonomy" id="121845"/>
    <lineage>
        <taxon>Eukaryota</taxon>
        <taxon>Metazoa</taxon>
        <taxon>Ecdysozoa</taxon>
        <taxon>Arthropoda</taxon>
        <taxon>Hexapoda</taxon>
        <taxon>Insecta</taxon>
        <taxon>Pterygota</taxon>
        <taxon>Neoptera</taxon>
        <taxon>Paraneoptera</taxon>
        <taxon>Hemiptera</taxon>
        <taxon>Sternorrhyncha</taxon>
        <taxon>Psylloidea</taxon>
        <taxon>Psyllidae</taxon>
        <taxon>Diaphorininae</taxon>
        <taxon>Diaphorina</taxon>
    </lineage>
</organism>
<dbReference type="GeneID" id="103522880"/>
<evidence type="ECO:0000256" key="5">
    <source>
        <dbReference type="SAM" id="Phobius"/>
    </source>
</evidence>
<keyword evidence="4 5" id="KW-0472">Membrane</keyword>
<evidence type="ECO:0000313" key="8">
    <source>
        <dbReference type="RefSeq" id="XP_017304596.1"/>
    </source>
</evidence>
<accession>A0A1S4EQZ9</accession>
<evidence type="ECO:0000313" key="7">
    <source>
        <dbReference type="Proteomes" id="UP000079169"/>
    </source>
</evidence>
<dbReference type="PaxDb" id="121845-A0A1S4EQZ9"/>
<dbReference type="STRING" id="121845.A0A1S4EQZ9"/>
<feature type="non-terminal residue" evidence="8">
    <location>
        <position position="231"/>
    </location>
</feature>
<keyword evidence="2 5" id="KW-0812">Transmembrane</keyword>
<comment type="subcellular location">
    <subcellularLocation>
        <location evidence="1">Membrane</location>
        <topology evidence="1">Multi-pass membrane protein</topology>
    </subcellularLocation>
</comment>
<evidence type="ECO:0000259" key="6">
    <source>
        <dbReference type="PROSITE" id="PS50850"/>
    </source>
</evidence>
<dbReference type="KEGG" id="dci:103522880"/>
<dbReference type="InterPro" id="IPR050549">
    <property type="entry name" value="MFS_Trehalose_Transporter"/>
</dbReference>
<sequence length="231" mass="25643">MSTEILAQLGNANSTIHITTEQGSTIASIVTLPIIISFALSSYLMNVYGRRLTNLILCAPFVLGWIIISLSTQVWSIYVGRFITGLGAILASSSGIVYIAEVTDPKYRGFFLALRSLAGCSGFFVTHLLGTFLHWKWAAAVCALVPLVSFVFVYFTPESPPWLASKGFTVEAEQASQWLRGGEADPQIKSELPVPHTHKLTIREWKKHILSPEFLKPLAILFVFFFIQRFS</sequence>
<evidence type="ECO:0000256" key="1">
    <source>
        <dbReference type="ARBA" id="ARBA00004141"/>
    </source>
</evidence>
<dbReference type="GO" id="GO:0022857">
    <property type="term" value="F:transmembrane transporter activity"/>
    <property type="evidence" value="ECO:0007669"/>
    <property type="project" value="InterPro"/>
</dbReference>
<protein>
    <submittedName>
        <fullName evidence="8">Facilitated trehalose transporter Tret1-like</fullName>
    </submittedName>
</protein>
<dbReference type="Pfam" id="PF00083">
    <property type="entry name" value="Sugar_tr"/>
    <property type="match status" value="1"/>
</dbReference>
<dbReference type="PROSITE" id="PS50850">
    <property type="entry name" value="MFS"/>
    <property type="match status" value="1"/>
</dbReference>
<feature type="transmembrane region" description="Helical" evidence="5">
    <location>
        <begin position="52"/>
        <end position="72"/>
    </location>
</feature>
<dbReference type="OMA" id="LYTRTHD"/>
<evidence type="ECO:0000256" key="3">
    <source>
        <dbReference type="ARBA" id="ARBA00022989"/>
    </source>
</evidence>
<evidence type="ECO:0000256" key="4">
    <source>
        <dbReference type="ARBA" id="ARBA00023136"/>
    </source>
</evidence>
<dbReference type="Proteomes" id="UP000079169">
    <property type="component" value="Unplaced"/>
</dbReference>
<dbReference type="GO" id="GO:0016020">
    <property type="term" value="C:membrane"/>
    <property type="evidence" value="ECO:0007669"/>
    <property type="project" value="UniProtKB-SubCell"/>
</dbReference>
<dbReference type="PANTHER" id="PTHR48021:SF68">
    <property type="entry name" value="MAJOR FACILITATOR SUPERFAMILY (MFS) PROFILE DOMAIN-CONTAINING PROTEIN"/>
    <property type="match status" value="1"/>
</dbReference>